<feature type="transmembrane region" description="Helical" evidence="1">
    <location>
        <begin position="110"/>
        <end position="130"/>
    </location>
</feature>
<organism evidence="2 3">
    <name type="scientific">Actinacidiphila polyblastidii</name>
    <dbReference type="NCBI Taxonomy" id="3110430"/>
    <lineage>
        <taxon>Bacteria</taxon>
        <taxon>Bacillati</taxon>
        <taxon>Actinomycetota</taxon>
        <taxon>Actinomycetes</taxon>
        <taxon>Kitasatosporales</taxon>
        <taxon>Streptomycetaceae</taxon>
        <taxon>Actinacidiphila</taxon>
    </lineage>
</organism>
<keyword evidence="1" id="KW-0812">Transmembrane</keyword>
<gene>
    <name evidence="2" type="ORF">V2S66_31365</name>
</gene>
<dbReference type="RefSeq" id="WP_330800151.1">
    <property type="nucleotide sequence ID" value="NZ_JAZEWV010000046.1"/>
</dbReference>
<accession>A0ABU7PKU1</accession>
<evidence type="ECO:0008006" key="4">
    <source>
        <dbReference type="Google" id="ProtNLM"/>
    </source>
</evidence>
<dbReference type="EMBL" id="JAZEWV010000046">
    <property type="protein sequence ID" value="MEE4546451.1"/>
    <property type="molecule type" value="Genomic_DNA"/>
</dbReference>
<protein>
    <recommendedName>
        <fullName evidence="4">Integral membrane protein</fullName>
    </recommendedName>
</protein>
<sequence>MVAAAARRLRHDRRGLYLAIAGIGWCLFGVQLVLDPRPGTIRAAAILAHIQPLHAWGWVWITCGAVAVLAAVRQCPATRTWGFAAAEFPPLIWALGYTAAWLTGEYPQSWAGAATWACSAFRLMVVAGWADRIRADRGEGAGG</sequence>
<feature type="transmembrane region" description="Helical" evidence="1">
    <location>
        <begin position="16"/>
        <end position="34"/>
    </location>
</feature>
<keyword evidence="3" id="KW-1185">Reference proteome</keyword>
<comment type="caution">
    <text evidence="2">The sequence shown here is derived from an EMBL/GenBank/DDBJ whole genome shotgun (WGS) entry which is preliminary data.</text>
</comment>
<evidence type="ECO:0000313" key="2">
    <source>
        <dbReference type="EMBL" id="MEE4546451.1"/>
    </source>
</evidence>
<keyword evidence="1" id="KW-1133">Transmembrane helix</keyword>
<dbReference type="Proteomes" id="UP001344658">
    <property type="component" value="Unassembled WGS sequence"/>
</dbReference>
<reference evidence="2 3" key="1">
    <citation type="submission" date="2023-12" db="EMBL/GenBank/DDBJ databases">
        <title>Streptomyces sp. V4-01.</title>
        <authorList>
            <person name="Somphong A."/>
            <person name="Phongsopitanun W."/>
        </authorList>
    </citation>
    <scope>NUCLEOTIDE SEQUENCE [LARGE SCALE GENOMIC DNA]</scope>
    <source>
        <strain evidence="2 3">V4-01</strain>
    </source>
</reference>
<keyword evidence="1" id="KW-0472">Membrane</keyword>
<feature type="transmembrane region" description="Helical" evidence="1">
    <location>
        <begin position="54"/>
        <end position="72"/>
    </location>
</feature>
<proteinExistence type="predicted"/>
<feature type="transmembrane region" description="Helical" evidence="1">
    <location>
        <begin position="84"/>
        <end position="104"/>
    </location>
</feature>
<evidence type="ECO:0000313" key="3">
    <source>
        <dbReference type="Proteomes" id="UP001344658"/>
    </source>
</evidence>
<evidence type="ECO:0000256" key="1">
    <source>
        <dbReference type="SAM" id="Phobius"/>
    </source>
</evidence>
<name>A0ABU7PKU1_9ACTN</name>